<evidence type="ECO:0000256" key="3">
    <source>
        <dbReference type="ARBA" id="ARBA00005582"/>
    </source>
</evidence>
<dbReference type="Proteomes" id="UP000606786">
    <property type="component" value="Unassembled WGS sequence"/>
</dbReference>
<evidence type="ECO:0000313" key="9">
    <source>
        <dbReference type="EMBL" id="CAD6999337.1"/>
    </source>
</evidence>
<sequence>MAKNLTSKWRESASLIILAKNECLKDVGCDYRVLLFKRTKESTSFANSAVFPGGVHENSDASPLWMDYIKTSSQSSDLNSLQCNAPRPNIYTKFIEDQIQRDISLRITAIRETFEETGILLCRQNDLNKGEINGFCHSFVDFDRHYWQNLVHNDPTQFLTLCKKFDVVPDLTALFDWTAWLTPVTFPKRFAAVFYLAALDHTPDVLLESNEAACFSWDTPMESIRQHLSNQINLHPPQFYELSRLLNFNRIHELIEFARVRSQKGVTLMFPIIQKCSDGTVSLMPGDDAYTESKELKTEDLTIEQYRLKATNLHRIEWFHTGKIAIQSDFPIGDGHLPPINVTTENESKL</sequence>
<dbReference type="OrthoDB" id="1695362at2759"/>
<evidence type="ECO:0000256" key="7">
    <source>
        <dbReference type="ARBA" id="ARBA00023211"/>
    </source>
</evidence>
<feature type="domain" description="Nudix hydrolase" evidence="8">
    <location>
        <begin position="8"/>
        <end position="241"/>
    </location>
</feature>
<dbReference type="EMBL" id="CAJHJT010000012">
    <property type="protein sequence ID" value="CAD6999337.1"/>
    <property type="molecule type" value="Genomic_DNA"/>
</dbReference>
<comment type="cofactor">
    <cofactor evidence="1">
        <name>Mn(2+)</name>
        <dbReference type="ChEBI" id="CHEBI:29035"/>
    </cofactor>
</comment>
<reference evidence="9" key="3">
    <citation type="submission" date="2020-11" db="EMBL/GenBank/DDBJ databases">
        <authorList>
            <person name="Whitehead M."/>
        </authorList>
    </citation>
    <scope>NUCLEOTIDE SEQUENCE</scope>
    <source>
        <strain evidence="9">EGII</strain>
    </source>
</reference>
<dbReference type="Gene3D" id="3.90.79.10">
    <property type="entry name" value="Nucleoside Triphosphate Pyrophosphohydrolase"/>
    <property type="match status" value="1"/>
</dbReference>
<dbReference type="AlphaFoldDB" id="W8C7D1"/>
<organism evidence="10">
    <name type="scientific">Ceratitis capitata</name>
    <name type="common">Mediterranean fruit fly</name>
    <name type="synonym">Tephritis capitata</name>
    <dbReference type="NCBI Taxonomy" id="7213"/>
    <lineage>
        <taxon>Eukaryota</taxon>
        <taxon>Metazoa</taxon>
        <taxon>Ecdysozoa</taxon>
        <taxon>Arthropoda</taxon>
        <taxon>Hexapoda</taxon>
        <taxon>Insecta</taxon>
        <taxon>Pterygota</taxon>
        <taxon>Neoptera</taxon>
        <taxon>Endopterygota</taxon>
        <taxon>Diptera</taxon>
        <taxon>Brachycera</taxon>
        <taxon>Muscomorpha</taxon>
        <taxon>Tephritoidea</taxon>
        <taxon>Tephritidae</taxon>
        <taxon>Ceratitis</taxon>
        <taxon>Ceratitis</taxon>
    </lineage>
</organism>
<dbReference type="PANTHER" id="PTHR12318">
    <property type="entry name" value="TESTOSTERONE-REGULATED PROTEIN RP2"/>
    <property type="match status" value="1"/>
</dbReference>
<comment type="cofactor">
    <cofactor evidence="2">
        <name>Mg(2+)</name>
        <dbReference type="ChEBI" id="CHEBI:18420"/>
    </cofactor>
</comment>
<keyword evidence="11" id="KW-1185">Reference proteome</keyword>
<keyword evidence="4" id="KW-0479">Metal-binding</keyword>
<dbReference type="CDD" id="cd18870">
    <property type="entry name" value="NUDIX_AcylCoAdiphos_Nudt19"/>
    <property type="match status" value="1"/>
</dbReference>
<protein>
    <submittedName>
        <fullName evidence="9">(Mediterranean fruit fly) hypothetical protein</fullName>
    </submittedName>
    <submittedName>
        <fullName evidence="10">Nucleoside diphosphate-linked moiety X motif 19, mitochondrial</fullName>
    </submittedName>
</protein>
<evidence type="ECO:0000256" key="1">
    <source>
        <dbReference type="ARBA" id="ARBA00001936"/>
    </source>
</evidence>
<dbReference type="GeneID" id="101449757"/>
<comment type="similarity">
    <text evidence="3">Belongs to the Nudix hydrolase family.</text>
</comment>
<dbReference type="GO" id="GO:0016818">
    <property type="term" value="F:hydrolase activity, acting on acid anhydrides, in phosphorus-containing anhydrides"/>
    <property type="evidence" value="ECO:0007669"/>
    <property type="project" value="InterPro"/>
</dbReference>
<gene>
    <name evidence="10" type="primary">NUD19</name>
    <name evidence="9" type="ORF">CCAP1982_LOCUS7864</name>
</gene>
<evidence type="ECO:0000256" key="5">
    <source>
        <dbReference type="ARBA" id="ARBA00022801"/>
    </source>
</evidence>
<evidence type="ECO:0000313" key="11">
    <source>
        <dbReference type="Proteomes" id="UP000606786"/>
    </source>
</evidence>
<keyword evidence="5" id="KW-0378">Hydrolase</keyword>
<evidence type="ECO:0000256" key="6">
    <source>
        <dbReference type="ARBA" id="ARBA00022842"/>
    </source>
</evidence>
<name>W8C7D1_CERCA</name>
<evidence type="ECO:0000256" key="2">
    <source>
        <dbReference type="ARBA" id="ARBA00001946"/>
    </source>
</evidence>
<dbReference type="InterPro" id="IPR039121">
    <property type="entry name" value="NUDT19"/>
</dbReference>
<dbReference type="KEGG" id="ccat:101449757"/>
<accession>W8C7D1</accession>
<dbReference type="PANTHER" id="PTHR12318:SF0">
    <property type="entry name" value="ACYL-COENZYME A DIPHOSPHATASE NUDT19"/>
    <property type="match status" value="1"/>
</dbReference>
<dbReference type="SUPFAM" id="SSF55811">
    <property type="entry name" value="Nudix"/>
    <property type="match status" value="1"/>
</dbReference>
<keyword evidence="7" id="KW-0464">Manganese</keyword>
<evidence type="ECO:0000313" key="10">
    <source>
        <dbReference type="EMBL" id="JAC02897.1"/>
    </source>
</evidence>
<dbReference type="InterPro" id="IPR000086">
    <property type="entry name" value="NUDIX_hydrolase_dom"/>
</dbReference>
<keyword evidence="6" id="KW-0460">Magnesium</keyword>
<dbReference type="EMBL" id="GAMC01003659">
    <property type="protein sequence ID" value="JAC02897.1"/>
    <property type="molecule type" value="mRNA"/>
</dbReference>
<proteinExistence type="evidence at transcript level"/>
<dbReference type="GO" id="GO:0046872">
    <property type="term" value="F:metal ion binding"/>
    <property type="evidence" value="ECO:0007669"/>
    <property type="project" value="UniProtKB-KW"/>
</dbReference>
<dbReference type="InterPro" id="IPR015797">
    <property type="entry name" value="NUDIX_hydrolase-like_dom_sf"/>
</dbReference>
<reference evidence="10" key="2">
    <citation type="journal article" date="2014" name="BMC Genomics">
        <title>A genomic perspective to assessing quality of mass-reared SIT flies used in Mediterranean fruit fly (Ceratitis capitata) eradication in California.</title>
        <authorList>
            <person name="Calla B."/>
            <person name="Hall B."/>
            <person name="Hou S."/>
            <person name="Geib S.M."/>
        </authorList>
    </citation>
    <scope>NUCLEOTIDE SEQUENCE</scope>
</reference>
<dbReference type="PROSITE" id="PS51462">
    <property type="entry name" value="NUDIX"/>
    <property type="match status" value="1"/>
</dbReference>
<evidence type="ECO:0000256" key="4">
    <source>
        <dbReference type="ARBA" id="ARBA00022723"/>
    </source>
</evidence>
<evidence type="ECO:0000259" key="8">
    <source>
        <dbReference type="PROSITE" id="PS51462"/>
    </source>
</evidence>
<dbReference type="GO" id="GO:0005739">
    <property type="term" value="C:mitochondrion"/>
    <property type="evidence" value="ECO:0007669"/>
    <property type="project" value="TreeGrafter"/>
</dbReference>
<reference evidence="10" key="1">
    <citation type="submission" date="2013-07" db="EMBL/GenBank/DDBJ databases">
        <authorList>
            <person name="Geib S."/>
        </authorList>
    </citation>
    <scope>NUCLEOTIDE SEQUENCE</scope>
</reference>